<dbReference type="Proteomes" id="UP000245698">
    <property type="component" value="Unassembled WGS sequence"/>
</dbReference>
<reference evidence="2" key="1">
    <citation type="submission" date="2016-12" db="EMBL/GenBank/DDBJ databases">
        <authorList>
            <person name="Brunel B."/>
        </authorList>
    </citation>
    <scope>NUCLEOTIDE SEQUENCE [LARGE SCALE GENOMIC DNA]</scope>
</reference>
<dbReference type="AlphaFoldDB" id="A0A2P9AWU6"/>
<proteinExistence type="predicted"/>
<dbReference type="EMBL" id="FUIG01000093">
    <property type="protein sequence ID" value="SJM35585.1"/>
    <property type="molecule type" value="Genomic_DNA"/>
</dbReference>
<name>A0A2P9AWU6_9HYPH</name>
<organism evidence="1 2">
    <name type="scientific">Mesorhizobium delmotii</name>
    <dbReference type="NCBI Taxonomy" id="1631247"/>
    <lineage>
        <taxon>Bacteria</taxon>
        <taxon>Pseudomonadati</taxon>
        <taxon>Pseudomonadota</taxon>
        <taxon>Alphaproteobacteria</taxon>
        <taxon>Hyphomicrobiales</taxon>
        <taxon>Phyllobacteriaceae</taxon>
        <taxon>Mesorhizobium</taxon>
    </lineage>
</organism>
<sequence length="66" mass="7464">MHSRAAPFGLSVQNYSTRIDDRNRSIYLYESGRPNLTVTRTFSGAGRVHVSRSATYHAGRNAHRRS</sequence>
<evidence type="ECO:0000313" key="2">
    <source>
        <dbReference type="Proteomes" id="UP000245698"/>
    </source>
</evidence>
<evidence type="ECO:0000313" key="1">
    <source>
        <dbReference type="EMBL" id="SJM35585.1"/>
    </source>
</evidence>
<protein>
    <submittedName>
        <fullName evidence="1">Uncharacterized protein</fullName>
    </submittedName>
</protein>
<keyword evidence="2" id="KW-1185">Reference proteome</keyword>
<accession>A0A2P9AWU6</accession>
<gene>
    <name evidence="1" type="ORF">BQ8482_800008</name>
</gene>